<reference evidence="1 2" key="1">
    <citation type="submission" date="2016-06" db="EMBL/GenBank/DDBJ databases">
        <title>Comparative genomics of the ectomycorrhizal sister species Rhizopogon vinicolor and Rhizopogon vesiculosus (Basidiomycota: Boletales) reveals a divergence of the mating type B locus.</title>
        <authorList>
            <consortium name="DOE Joint Genome Institute"/>
            <person name="Mujic A.B."/>
            <person name="Kuo A."/>
            <person name="Tritt A."/>
            <person name="Lipzen A."/>
            <person name="Chen C."/>
            <person name="Johnson J."/>
            <person name="Sharma A."/>
            <person name="Barry K."/>
            <person name="Grigoriev I.V."/>
            <person name="Spatafora J.W."/>
        </authorList>
    </citation>
    <scope>NUCLEOTIDE SEQUENCE [LARGE SCALE GENOMIC DNA]</scope>
    <source>
        <strain evidence="1 2">AM-OR11-026</strain>
    </source>
</reference>
<dbReference type="AlphaFoldDB" id="A0A1B7MDH8"/>
<accession>A0A1B7MDH8</accession>
<dbReference type="EMBL" id="KV450126">
    <property type="protein sequence ID" value="OAX30650.1"/>
    <property type="molecule type" value="Genomic_DNA"/>
</dbReference>
<evidence type="ECO:0000313" key="2">
    <source>
        <dbReference type="Proteomes" id="UP000092154"/>
    </source>
</evidence>
<sequence>MLAPQPLIALAQKSATISLPRTEIKILYYHLLWMQILLRPQNQPQEAQLRVILLYSHTNGRILLGLLIF</sequence>
<gene>
    <name evidence="1" type="ORF">K503DRAFT_778092</name>
</gene>
<proteinExistence type="predicted"/>
<protein>
    <submittedName>
        <fullName evidence="1">Uncharacterized protein</fullName>
    </submittedName>
</protein>
<organism evidence="1 2">
    <name type="scientific">Rhizopogon vinicolor AM-OR11-026</name>
    <dbReference type="NCBI Taxonomy" id="1314800"/>
    <lineage>
        <taxon>Eukaryota</taxon>
        <taxon>Fungi</taxon>
        <taxon>Dikarya</taxon>
        <taxon>Basidiomycota</taxon>
        <taxon>Agaricomycotina</taxon>
        <taxon>Agaricomycetes</taxon>
        <taxon>Agaricomycetidae</taxon>
        <taxon>Boletales</taxon>
        <taxon>Suillineae</taxon>
        <taxon>Rhizopogonaceae</taxon>
        <taxon>Rhizopogon</taxon>
    </lineage>
</organism>
<keyword evidence="2" id="KW-1185">Reference proteome</keyword>
<name>A0A1B7MDH8_9AGAM</name>
<dbReference type="InParanoid" id="A0A1B7MDH8"/>
<dbReference type="Proteomes" id="UP000092154">
    <property type="component" value="Unassembled WGS sequence"/>
</dbReference>
<evidence type="ECO:0000313" key="1">
    <source>
        <dbReference type="EMBL" id="OAX30650.1"/>
    </source>
</evidence>